<protein>
    <submittedName>
        <fullName evidence="1">Uncharacterized protein</fullName>
    </submittedName>
</protein>
<evidence type="ECO:0000313" key="2">
    <source>
        <dbReference type="Proteomes" id="UP000784294"/>
    </source>
</evidence>
<dbReference type="AlphaFoldDB" id="A0A3S5CQN8"/>
<dbReference type="EMBL" id="CAAALY010264554">
    <property type="protein sequence ID" value="VEL40350.1"/>
    <property type="molecule type" value="Genomic_DNA"/>
</dbReference>
<accession>A0A3S5CQN8</accession>
<evidence type="ECO:0000313" key="1">
    <source>
        <dbReference type="EMBL" id="VEL40350.1"/>
    </source>
</evidence>
<proteinExistence type="predicted"/>
<sequence length="68" mass="7812">MVREGKRSVGRRLIITITPSQLSLCEPVGRLYRGYRSLSSFCDPLFRFKPLSSTALLPILFLHFHVAY</sequence>
<dbReference type="Proteomes" id="UP000784294">
    <property type="component" value="Unassembled WGS sequence"/>
</dbReference>
<organism evidence="1 2">
    <name type="scientific">Protopolystoma xenopodis</name>
    <dbReference type="NCBI Taxonomy" id="117903"/>
    <lineage>
        <taxon>Eukaryota</taxon>
        <taxon>Metazoa</taxon>
        <taxon>Spiralia</taxon>
        <taxon>Lophotrochozoa</taxon>
        <taxon>Platyhelminthes</taxon>
        <taxon>Monogenea</taxon>
        <taxon>Polyopisthocotylea</taxon>
        <taxon>Polystomatidea</taxon>
        <taxon>Polystomatidae</taxon>
        <taxon>Protopolystoma</taxon>
    </lineage>
</organism>
<keyword evidence="2" id="KW-1185">Reference proteome</keyword>
<reference evidence="1" key="1">
    <citation type="submission" date="2018-11" db="EMBL/GenBank/DDBJ databases">
        <authorList>
            <consortium name="Pathogen Informatics"/>
        </authorList>
    </citation>
    <scope>NUCLEOTIDE SEQUENCE</scope>
</reference>
<name>A0A3S5CQN8_9PLAT</name>
<comment type="caution">
    <text evidence="1">The sequence shown here is derived from an EMBL/GenBank/DDBJ whole genome shotgun (WGS) entry which is preliminary data.</text>
</comment>
<gene>
    <name evidence="1" type="ORF">PXEA_LOCUS33790</name>
</gene>